<protein>
    <submittedName>
        <fullName evidence="1">Uncharacterized protein</fullName>
    </submittedName>
</protein>
<reference evidence="1 2" key="1">
    <citation type="submission" date="2019-02" db="EMBL/GenBank/DDBJ databases">
        <title>Deep-cultivation of Planctomycetes and their phenomic and genomic characterization uncovers novel biology.</title>
        <authorList>
            <person name="Wiegand S."/>
            <person name="Jogler M."/>
            <person name="Boedeker C."/>
            <person name="Pinto D."/>
            <person name="Vollmers J."/>
            <person name="Rivas-Marin E."/>
            <person name="Kohn T."/>
            <person name="Peeters S.H."/>
            <person name="Heuer A."/>
            <person name="Rast P."/>
            <person name="Oberbeckmann S."/>
            <person name="Bunk B."/>
            <person name="Jeske O."/>
            <person name="Meyerdierks A."/>
            <person name="Storesund J.E."/>
            <person name="Kallscheuer N."/>
            <person name="Luecker S."/>
            <person name="Lage O.M."/>
            <person name="Pohl T."/>
            <person name="Merkel B.J."/>
            <person name="Hornburger P."/>
            <person name="Mueller R.-W."/>
            <person name="Bruemmer F."/>
            <person name="Labrenz M."/>
            <person name="Spormann A.M."/>
            <person name="Op den Camp H."/>
            <person name="Overmann J."/>
            <person name="Amann R."/>
            <person name="Jetten M.S.M."/>
            <person name="Mascher T."/>
            <person name="Medema M.H."/>
            <person name="Devos D.P."/>
            <person name="Kaster A.-K."/>
            <person name="Ovreas L."/>
            <person name="Rohde M."/>
            <person name="Galperin M.Y."/>
            <person name="Jogler C."/>
        </authorList>
    </citation>
    <scope>NUCLEOTIDE SEQUENCE [LARGE SCALE GENOMIC DNA]</scope>
    <source>
        <strain evidence="1 2">K23_9</strain>
    </source>
</reference>
<dbReference type="OrthoDB" id="261242at2"/>
<evidence type="ECO:0000313" key="2">
    <source>
        <dbReference type="Proteomes" id="UP000319817"/>
    </source>
</evidence>
<dbReference type="RefSeq" id="WP_145420274.1">
    <property type="nucleotide sequence ID" value="NZ_CP036526.1"/>
</dbReference>
<name>A0A517NZ59_9BACT</name>
<organism evidence="1 2">
    <name type="scientific">Stieleria marina</name>
    <dbReference type="NCBI Taxonomy" id="1930275"/>
    <lineage>
        <taxon>Bacteria</taxon>
        <taxon>Pseudomonadati</taxon>
        <taxon>Planctomycetota</taxon>
        <taxon>Planctomycetia</taxon>
        <taxon>Pirellulales</taxon>
        <taxon>Pirellulaceae</taxon>
        <taxon>Stieleria</taxon>
    </lineage>
</organism>
<dbReference type="AlphaFoldDB" id="A0A517NZ59"/>
<sequence length="214" mass="23191">MWTIKANQLGQANWNTDQIKLTIDARGGDHGIHVDGDDGRQWFRLDAIEGKELSPVAEQYVRGNELHLWLPQGDNEFGVKITLEPIASQQGGVFVLQATVSIQTTLLDSHPKLDVIAAANGTKAVGEIVGSGSPPVSIATRDGKPLAVVLGKHDSPFTSSSSTGDQIALRLFGDFLEKGVIRKARPWFVFGEVAEEQLLEYARELSNSPLPLTP</sequence>
<evidence type="ECO:0000313" key="1">
    <source>
        <dbReference type="EMBL" id="QDT12414.1"/>
    </source>
</evidence>
<dbReference type="EMBL" id="CP036526">
    <property type="protein sequence ID" value="QDT12414.1"/>
    <property type="molecule type" value="Genomic_DNA"/>
</dbReference>
<gene>
    <name evidence="1" type="ORF">K239x_44240</name>
</gene>
<proteinExistence type="predicted"/>
<dbReference type="Proteomes" id="UP000319817">
    <property type="component" value="Chromosome"/>
</dbReference>
<accession>A0A517NZ59</accession>
<keyword evidence="2" id="KW-1185">Reference proteome</keyword>